<gene>
    <name evidence="2" type="ORF">BP6252_08607</name>
</gene>
<dbReference type="PANTHER" id="PTHR36847">
    <property type="entry name" value="AMIDOLIGASE ENZYME"/>
    <property type="match status" value="1"/>
</dbReference>
<dbReference type="STRING" id="1849047.A0A3D8R6G9"/>
<dbReference type="Pfam" id="PF12224">
    <property type="entry name" value="Amidoligase_2"/>
    <property type="match status" value="1"/>
</dbReference>
<name>A0A3D8R6G9_9HELO</name>
<evidence type="ECO:0000313" key="2">
    <source>
        <dbReference type="EMBL" id="RDW69587.1"/>
    </source>
</evidence>
<evidence type="ECO:0008006" key="4">
    <source>
        <dbReference type="Google" id="ProtNLM"/>
    </source>
</evidence>
<evidence type="ECO:0000256" key="1">
    <source>
        <dbReference type="SAM" id="MobiDB-lite"/>
    </source>
</evidence>
<accession>A0A3D8R6G9</accession>
<feature type="region of interest" description="Disordered" evidence="1">
    <location>
        <begin position="200"/>
        <end position="233"/>
    </location>
</feature>
<feature type="compositionally biased region" description="Low complexity" evidence="1">
    <location>
        <begin position="207"/>
        <end position="217"/>
    </location>
</feature>
<dbReference type="OrthoDB" id="412402at2759"/>
<dbReference type="InterPro" id="IPR022025">
    <property type="entry name" value="Amidoligase_2"/>
</dbReference>
<proteinExistence type="predicted"/>
<comment type="caution">
    <text evidence="2">The sequence shown here is derived from an EMBL/GenBank/DDBJ whole genome shotgun (WGS) entry which is preliminary data.</text>
</comment>
<sequence length="233" mass="26277">MAAAERTQFFPTFGVEFEFALATLEPGKEDPHPNDPRQVYGLTPQKRSRTAYLDDDGNYDWSALLTVEKHIVGTLKRAGILVQGESELGGDTSEVSTSWVVSTDYTVDGPKDQPNYVWYPMEIQSPAFHFTEAAIQNVKLVCTILAETYRINVNESCGLHVHVGNMTYGFPLKQLKCLMATIWTFEPQLDSLHPAHRLNNKYCGSKRPSTTSNPPLRSSRRSRTPRTIIPSWR</sequence>
<dbReference type="Proteomes" id="UP000256645">
    <property type="component" value="Unassembled WGS sequence"/>
</dbReference>
<keyword evidence="3" id="KW-1185">Reference proteome</keyword>
<protein>
    <recommendedName>
        <fullName evidence="4">Amidoligase enzyme-domain-containing protein</fullName>
    </recommendedName>
</protein>
<dbReference type="PANTHER" id="PTHR36847:SF1">
    <property type="entry name" value="AMIDOLIGASE ENZYME"/>
    <property type="match status" value="1"/>
</dbReference>
<reference evidence="2 3" key="1">
    <citation type="journal article" date="2018" name="IMA Fungus">
        <title>IMA Genome-F 9: Draft genome sequence of Annulohypoxylon stygium, Aspergillus mulundensis, Berkeleyomyces basicola (syn. Thielaviopsis basicola), Ceratocystis smalleyi, two Cercospora beticola strains, Coleophoma cylindrospora, Fusarium fracticaudum, Phialophora cf. hyalina, and Morchella septimelata.</title>
        <authorList>
            <person name="Wingfield B.D."/>
            <person name="Bills G.F."/>
            <person name="Dong Y."/>
            <person name="Huang W."/>
            <person name="Nel W.J."/>
            <person name="Swalarsk-Parry B.S."/>
            <person name="Vaghefi N."/>
            <person name="Wilken P.M."/>
            <person name="An Z."/>
            <person name="de Beer Z.W."/>
            <person name="De Vos L."/>
            <person name="Chen L."/>
            <person name="Duong T.A."/>
            <person name="Gao Y."/>
            <person name="Hammerbacher A."/>
            <person name="Kikkert J.R."/>
            <person name="Li Y."/>
            <person name="Li H."/>
            <person name="Li K."/>
            <person name="Li Q."/>
            <person name="Liu X."/>
            <person name="Ma X."/>
            <person name="Naidoo K."/>
            <person name="Pethybridge S.J."/>
            <person name="Sun J."/>
            <person name="Steenkamp E.T."/>
            <person name="van der Nest M.A."/>
            <person name="van Wyk S."/>
            <person name="Wingfield M.J."/>
            <person name="Xiong C."/>
            <person name="Yue Q."/>
            <person name="Zhang X."/>
        </authorList>
    </citation>
    <scope>NUCLEOTIDE SEQUENCE [LARGE SCALE GENOMIC DNA]</scope>
    <source>
        <strain evidence="2 3">BP6252</strain>
    </source>
</reference>
<dbReference type="AlphaFoldDB" id="A0A3D8R6G9"/>
<evidence type="ECO:0000313" key="3">
    <source>
        <dbReference type="Proteomes" id="UP000256645"/>
    </source>
</evidence>
<dbReference type="EMBL" id="PDLM01000009">
    <property type="protein sequence ID" value="RDW69587.1"/>
    <property type="molecule type" value="Genomic_DNA"/>
</dbReference>
<organism evidence="2 3">
    <name type="scientific">Coleophoma cylindrospora</name>
    <dbReference type="NCBI Taxonomy" id="1849047"/>
    <lineage>
        <taxon>Eukaryota</taxon>
        <taxon>Fungi</taxon>
        <taxon>Dikarya</taxon>
        <taxon>Ascomycota</taxon>
        <taxon>Pezizomycotina</taxon>
        <taxon>Leotiomycetes</taxon>
        <taxon>Helotiales</taxon>
        <taxon>Dermateaceae</taxon>
        <taxon>Coleophoma</taxon>
    </lineage>
</organism>